<organism evidence="2 3">
    <name type="scientific">Neocallimastix californiae</name>
    <dbReference type="NCBI Taxonomy" id="1754190"/>
    <lineage>
        <taxon>Eukaryota</taxon>
        <taxon>Fungi</taxon>
        <taxon>Fungi incertae sedis</taxon>
        <taxon>Chytridiomycota</taxon>
        <taxon>Chytridiomycota incertae sedis</taxon>
        <taxon>Neocallimastigomycetes</taxon>
        <taxon>Neocallimastigales</taxon>
        <taxon>Neocallimastigaceae</taxon>
        <taxon>Neocallimastix</taxon>
    </lineage>
</organism>
<evidence type="ECO:0000256" key="1">
    <source>
        <dbReference type="SAM" id="MobiDB-lite"/>
    </source>
</evidence>
<dbReference type="Proteomes" id="UP000193920">
    <property type="component" value="Unassembled WGS sequence"/>
</dbReference>
<gene>
    <name evidence="2" type="ORF">LY90DRAFT_701369</name>
</gene>
<dbReference type="PANTHER" id="PTHR41317:SF1">
    <property type="entry name" value="PD-(D_E)XK NUCLEASE FAMILY TRANSPOSASE"/>
    <property type="match status" value="1"/>
</dbReference>
<dbReference type="NCBIfam" id="TIGR01784">
    <property type="entry name" value="T_den_put_tspse"/>
    <property type="match status" value="1"/>
</dbReference>
<feature type="compositionally biased region" description="Basic and acidic residues" evidence="1">
    <location>
        <begin position="97"/>
        <end position="107"/>
    </location>
</feature>
<reference evidence="2 3" key="1">
    <citation type="submission" date="2016-08" db="EMBL/GenBank/DDBJ databases">
        <title>A Parts List for Fungal Cellulosomes Revealed by Comparative Genomics.</title>
        <authorList>
            <consortium name="DOE Joint Genome Institute"/>
            <person name="Haitjema C.H."/>
            <person name="Gilmore S.P."/>
            <person name="Henske J.K."/>
            <person name="Solomon K.V."/>
            <person name="De Groot R."/>
            <person name="Kuo A."/>
            <person name="Mondo S.J."/>
            <person name="Salamov A.A."/>
            <person name="Labutti K."/>
            <person name="Zhao Z."/>
            <person name="Chiniquy J."/>
            <person name="Barry K."/>
            <person name="Brewer H.M."/>
            <person name="Purvine S.O."/>
            <person name="Wright A.T."/>
            <person name="Boxma B."/>
            <person name="Van Alen T."/>
            <person name="Hackstein J.H."/>
            <person name="Baker S.E."/>
            <person name="Grigoriev I.V."/>
            <person name="O'Malley M.A."/>
        </authorList>
    </citation>
    <scope>NUCLEOTIDE SEQUENCE [LARGE SCALE GENOMIC DNA]</scope>
    <source>
        <strain evidence="2 3">G1</strain>
    </source>
</reference>
<sequence length="448" mass="54037">MAGTTETVNIVKYFPKYDTPFKYLFKNKEYLIDLLNDILNRKNDNPIVDLHYIDTEIPAERIKKKKKRRIKNELEGKYENDIDKEKLGLCKEKEKIDEKTKDEKTEDEKTEDEKTEDEKSEDEKRNEKIEKLVKNNFIEKTSRFDLLLNSRSSHKKRKPIILKFDDNEKKNYSFPFVAVTEIDELINVEIQVQNNDDILKQSLFYASKIIARSLPKGSEYKYDQIPNTIMINFLHYNIFKKEKEEKYHWCINLRDEETNKDLGYMDMLNIHFIDLKKFETLKEEEKEKENNLWLLFLIDPNNKIFKMKKNSLFFQARNDLISLERNEEYCKMCEDKERQYEEYIHGLEYREKKGKEEGREEGMRKNKIEILLSFLKDGWKMENFVKNIKLPEEDAIYISNFYNDQNRNVSKLACELSFDEEELKEICNSLNINYIENNNKRTKISKTK</sequence>
<dbReference type="AlphaFoldDB" id="A0A1Y2DL02"/>
<feature type="compositionally biased region" description="Acidic residues" evidence="1">
    <location>
        <begin position="108"/>
        <end position="120"/>
    </location>
</feature>
<evidence type="ECO:0000313" key="2">
    <source>
        <dbReference type="EMBL" id="ORY59849.1"/>
    </source>
</evidence>
<dbReference type="Pfam" id="PF12784">
    <property type="entry name" value="PDDEXK_2"/>
    <property type="match status" value="1"/>
</dbReference>
<proteinExistence type="predicted"/>
<dbReference type="PANTHER" id="PTHR41317">
    <property type="entry name" value="PD-(D_E)XK NUCLEASE FAMILY TRANSPOSASE"/>
    <property type="match status" value="1"/>
</dbReference>
<comment type="caution">
    <text evidence="2">The sequence shown here is derived from an EMBL/GenBank/DDBJ whole genome shotgun (WGS) entry which is preliminary data.</text>
</comment>
<name>A0A1Y2DL02_9FUNG</name>
<dbReference type="InterPro" id="IPR010106">
    <property type="entry name" value="RpnA"/>
</dbReference>
<evidence type="ECO:0000313" key="3">
    <source>
        <dbReference type="Proteomes" id="UP000193920"/>
    </source>
</evidence>
<protein>
    <submittedName>
        <fullName evidence="2">Uncharacterized protein</fullName>
    </submittedName>
</protein>
<dbReference type="EMBL" id="MCOG01000063">
    <property type="protein sequence ID" value="ORY59849.1"/>
    <property type="molecule type" value="Genomic_DNA"/>
</dbReference>
<accession>A0A1Y2DL02</accession>
<feature type="region of interest" description="Disordered" evidence="1">
    <location>
        <begin position="97"/>
        <end position="126"/>
    </location>
</feature>
<keyword evidence="3" id="KW-1185">Reference proteome</keyword>